<dbReference type="OrthoDB" id="9782542at2"/>
<feature type="compositionally biased region" description="Acidic residues" evidence="2">
    <location>
        <begin position="1"/>
        <end position="14"/>
    </location>
</feature>
<dbReference type="AlphaFoldDB" id="A0A2U2RLC4"/>
<comment type="caution">
    <text evidence="5">The sequence shown here is derived from an EMBL/GenBank/DDBJ whole genome shotgun (WGS) entry which is preliminary data.</text>
</comment>
<comment type="similarity">
    <text evidence="1">Belongs to the LytR/CpsA/Psr (LCP) family.</text>
</comment>
<evidence type="ECO:0000313" key="6">
    <source>
        <dbReference type="Proteomes" id="UP000245590"/>
    </source>
</evidence>
<name>A0A2U2RLC4_9MICO</name>
<protein>
    <submittedName>
        <fullName evidence="5">LytR family transcriptional regulator</fullName>
    </submittedName>
</protein>
<dbReference type="Proteomes" id="UP000245590">
    <property type="component" value="Unassembled WGS sequence"/>
</dbReference>
<dbReference type="InterPro" id="IPR050922">
    <property type="entry name" value="LytR/CpsA/Psr_CW_biosynth"/>
</dbReference>
<dbReference type="RefSeq" id="WP_109275265.1">
    <property type="nucleotide sequence ID" value="NZ_QFKX01000002.1"/>
</dbReference>
<feature type="domain" description="Cell envelope-related transcriptional attenuator" evidence="4">
    <location>
        <begin position="103"/>
        <end position="244"/>
    </location>
</feature>
<keyword evidence="3" id="KW-0472">Membrane</keyword>
<dbReference type="NCBIfam" id="TIGR00350">
    <property type="entry name" value="lytR_cpsA_psr"/>
    <property type="match status" value="1"/>
</dbReference>
<feature type="region of interest" description="Disordered" evidence="2">
    <location>
        <begin position="1"/>
        <end position="23"/>
    </location>
</feature>
<proteinExistence type="inferred from homology"/>
<evidence type="ECO:0000256" key="2">
    <source>
        <dbReference type="SAM" id="MobiDB-lite"/>
    </source>
</evidence>
<dbReference type="Pfam" id="PF03816">
    <property type="entry name" value="LytR_cpsA_psr"/>
    <property type="match status" value="1"/>
</dbReference>
<accession>A0A2U2RLC4</accession>
<gene>
    <name evidence="5" type="ORF">DEO23_06955</name>
</gene>
<feature type="transmembrane region" description="Helical" evidence="3">
    <location>
        <begin position="30"/>
        <end position="53"/>
    </location>
</feature>
<evidence type="ECO:0000313" key="5">
    <source>
        <dbReference type="EMBL" id="PWH06670.1"/>
    </source>
</evidence>
<dbReference type="PANTHER" id="PTHR33392:SF6">
    <property type="entry name" value="POLYISOPRENYL-TEICHOIC ACID--PEPTIDOGLYCAN TEICHOIC ACID TRANSFERASE TAGU"/>
    <property type="match status" value="1"/>
</dbReference>
<evidence type="ECO:0000259" key="4">
    <source>
        <dbReference type="Pfam" id="PF03816"/>
    </source>
</evidence>
<keyword evidence="6" id="KW-1185">Reference proteome</keyword>
<dbReference type="Gene3D" id="3.40.630.190">
    <property type="entry name" value="LCP protein"/>
    <property type="match status" value="1"/>
</dbReference>
<organism evidence="5 6">
    <name type="scientific">Brachybacterium endophyticum</name>
    <dbReference type="NCBI Taxonomy" id="2182385"/>
    <lineage>
        <taxon>Bacteria</taxon>
        <taxon>Bacillati</taxon>
        <taxon>Actinomycetota</taxon>
        <taxon>Actinomycetes</taxon>
        <taxon>Micrococcales</taxon>
        <taxon>Dermabacteraceae</taxon>
        <taxon>Brachybacterium</taxon>
    </lineage>
</organism>
<keyword evidence="3" id="KW-0812">Transmembrane</keyword>
<evidence type="ECO:0000256" key="1">
    <source>
        <dbReference type="ARBA" id="ARBA00006068"/>
    </source>
</evidence>
<dbReference type="EMBL" id="QFKX01000002">
    <property type="protein sequence ID" value="PWH06670.1"/>
    <property type="molecule type" value="Genomic_DNA"/>
</dbReference>
<dbReference type="PANTHER" id="PTHR33392">
    <property type="entry name" value="POLYISOPRENYL-TEICHOIC ACID--PEPTIDOGLYCAN TEICHOIC ACID TRANSFERASE TAGU"/>
    <property type="match status" value="1"/>
</dbReference>
<dbReference type="InterPro" id="IPR004474">
    <property type="entry name" value="LytR_CpsA_psr"/>
</dbReference>
<evidence type="ECO:0000256" key="3">
    <source>
        <dbReference type="SAM" id="Phobius"/>
    </source>
</evidence>
<reference evidence="5 6" key="1">
    <citation type="submission" date="2018-05" db="EMBL/GenBank/DDBJ databases">
        <title>Brachybacterium sp. M1HQ-2T, whole genome shotgun sequence.</title>
        <authorList>
            <person name="Tuo L."/>
        </authorList>
    </citation>
    <scope>NUCLEOTIDE SEQUENCE [LARGE SCALE GENOMIC DNA]</scope>
    <source>
        <strain evidence="5 6">M1HQ-2</strain>
    </source>
</reference>
<sequence>MSEPDIDLPGDWENDGGTRRTRRPHRGRRALLIILLILVVLVAAAGIIAARYLTSLNNSYEKRTTISIDDDRSGDTAGENFLLLGSDKRSPEAAAAEKVSGQRSDVMMLVHVPADHSGAYVMSFPRDLYVDIPGHGKDRINSAIEYGGVPLVVNTVEDYTGAHIDHVGLIDFEGIQGLVDALGGVDVQVPKEFTSNGVEFTQGSMHMDGKTALVFARERKTFADGDFQRNRDQQALLKGIIGELLDRDTLSSPSKISDTVEVVSPYLTTDDALTGSQLVKLGMSLRGIRGSDIDYLSVPYGDPYTTKGGASVVGSDEAGMKELKKALADDTMDQYVEDQENS</sequence>
<keyword evidence="3" id="KW-1133">Transmembrane helix</keyword>